<organism evidence="2 3">
    <name type="scientific">Solimonas fluminis</name>
    <dbReference type="NCBI Taxonomy" id="2086571"/>
    <lineage>
        <taxon>Bacteria</taxon>
        <taxon>Pseudomonadati</taxon>
        <taxon>Pseudomonadota</taxon>
        <taxon>Gammaproteobacteria</taxon>
        <taxon>Nevskiales</taxon>
        <taxon>Nevskiaceae</taxon>
        <taxon>Solimonas</taxon>
    </lineage>
</organism>
<comment type="caution">
    <text evidence="2">The sequence shown here is derived from an EMBL/GenBank/DDBJ whole genome shotgun (WGS) entry which is preliminary data.</text>
</comment>
<dbReference type="PANTHER" id="PTHR42993">
    <property type="entry name" value="MAOC-LIKE DEHYDRATASE DOMAIN-CONTAINING PROTEIN"/>
    <property type="match status" value="1"/>
</dbReference>
<dbReference type="PANTHER" id="PTHR42993:SF1">
    <property type="entry name" value="MAOC-LIKE DEHYDRATASE DOMAIN-CONTAINING PROTEIN"/>
    <property type="match status" value="1"/>
</dbReference>
<gene>
    <name evidence="2" type="ORF">C3942_02370</name>
</gene>
<dbReference type="InterPro" id="IPR039375">
    <property type="entry name" value="NodN-like"/>
</dbReference>
<proteinExistence type="predicted"/>
<dbReference type="InterPro" id="IPR002539">
    <property type="entry name" value="MaoC-like_dom"/>
</dbReference>
<dbReference type="RefSeq" id="WP_104228725.1">
    <property type="nucleotide sequence ID" value="NZ_PSNW01000001.1"/>
</dbReference>
<sequence>MSHKLVDYRFDRIPAFLGQELGVSEWMTLEQWRIDEFAHCTGDDQWIHTDPERCARESPYGVPIAHGFLTLSLLAQLMNDLKLMPEGTNLALNAGINNVRFKSVVRVGSRIRVRVKLAAVTPNGPDRLLTISACALEVEGERDPALLADIVVLLCR</sequence>
<evidence type="ECO:0000313" key="3">
    <source>
        <dbReference type="Proteomes" id="UP000238220"/>
    </source>
</evidence>
<evidence type="ECO:0000259" key="1">
    <source>
        <dbReference type="Pfam" id="PF01575"/>
    </source>
</evidence>
<dbReference type="Proteomes" id="UP000238220">
    <property type="component" value="Unassembled WGS sequence"/>
</dbReference>
<dbReference type="EMBL" id="PSNW01000001">
    <property type="protein sequence ID" value="PPE75759.1"/>
    <property type="molecule type" value="Genomic_DNA"/>
</dbReference>
<feature type="domain" description="MaoC-like" evidence="1">
    <location>
        <begin position="17"/>
        <end position="117"/>
    </location>
</feature>
<dbReference type="OrthoDB" id="9801735at2"/>
<protein>
    <submittedName>
        <fullName evidence="2">Nodulation protein NodN</fullName>
    </submittedName>
</protein>
<dbReference type="AlphaFoldDB" id="A0A2S5TL99"/>
<name>A0A2S5TL99_9GAMM</name>
<dbReference type="SUPFAM" id="SSF54637">
    <property type="entry name" value="Thioesterase/thiol ester dehydrase-isomerase"/>
    <property type="match status" value="1"/>
</dbReference>
<keyword evidence="3" id="KW-1185">Reference proteome</keyword>
<accession>A0A2S5TL99</accession>
<dbReference type="InterPro" id="IPR029069">
    <property type="entry name" value="HotDog_dom_sf"/>
</dbReference>
<dbReference type="CDD" id="cd03450">
    <property type="entry name" value="NodN"/>
    <property type="match status" value="1"/>
</dbReference>
<dbReference type="Pfam" id="PF01575">
    <property type="entry name" value="MaoC_dehydratas"/>
    <property type="match status" value="1"/>
</dbReference>
<evidence type="ECO:0000313" key="2">
    <source>
        <dbReference type="EMBL" id="PPE75759.1"/>
    </source>
</evidence>
<reference evidence="2 3" key="1">
    <citation type="submission" date="2018-02" db="EMBL/GenBank/DDBJ databases">
        <title>Genome sequencing of Solimonas sp. HR-BB.</title>
        <authorList>
            <person name="Lee Y."/>
            <person name="Jeon C.O."/>
        </authorList>
    </citation>
    <scope>NUCLEOTIDE SEQUENCE [LARGE SCALE GENOMIC DNA]</scope>
    <source>
        <strain evidence="2 3">HR-BB</strain>
    </source>
</reference>
<dbReference type="Gene3D" id="3.10.129.10">
    <property type="entry name" value="Hotdog Thioesterase"/>
    <property type="match status" value="1"/>
</dbReference>